<protein>
    <recommendedName>
        <fullName evidence="1">DUF4376 domain-containing protein</fullName>
    </recommendedName>
</protein>
<feature type="domain" description="DUF4376" evidence="1">
    <location>
        <begin position="63"/>
        <end position="168"/>
    </location>
</feature>
<dbReference type="Proteomes" id="UP000663508">
    <property type="component" value="Chromosome"/>
</dbReference>
<evidence type="ECO:0000313" key="2">
    <source>
        <dbReference type="EMBL" id="BCM83593.1"/>
    </source>
</evidence>
<organism evidence="2 3">
    <name type="scientific">Methylobacterium indicum</name>
    <dbReference type="NCBI Taxonomy" id="1775910"/>
    <lineage>
        <taxon>Bacteria</taxon>
        <taxon>Pseudomonadati</taxon>
        <taxon>Pseudomonadota</taxon>
        <taxon>Alphaproteobacteria</taxon>
        <taxon>Hyphomicrobiales</taxon>
        <taxon>Methylobacteriaceae</taxon>
        <taxon>Methylobacterium</taxon>
    </lineage>
</organism>
<proteinExistence type="predicted"/>
<evidence type="ECO:0000259" key="1">
    <source>
        <dbReference type="Pfam" id="PF14301"/>
    </source>
</evidence>
<sequence>MSSDNLVLAADGAVVVGEPHLDRYPAGAVAVPLDAALVAQGVWLGWRWQGGAFVDPRVPAVDLIAYAADARWRIEVGGTTWNGFPVATDDRSKTLVSGELQAIDLAERKDGEPFKFADGVFRPLSNADMQAVAVAMRAHVKRSFGALYAVGAGIAAGTVTTAEQVDAALAAAMAA</sequence>
<dbReference type="InterPro" id="IPR025484">
    <property type="entry name" value="DUF4376"/>
</dbReference>
<evidence type="ECO:0000313" key="3">
    <source>
        <dbReference type="Proteomes" id="UP000663508"/>
    </source>
</evidence>
<dbReference type="EMBL" id="AP024145">
    <property type="protein sequence ID" value="BCM83593.1"/>
    <property type="molecule type" value="Genomic_DNA"/>
</dbReference>
<dbReference type="AlphaFoldDB" id="A0A8H8WSQ8"/>
<dbReference type="KEGG" id="mind:mvi_20540"/>
<name>A0A8H8WSQ8_9HYPH</name>
<gene>
    <name evidence="2" type="ORF">mvi_20540</name>
</gene>
<dbReference type="RefSeq" id="WP_207182607.1">
    <property type="nucleotide sequence ID" value="NZ_AP024145.1"/>
</dbReference>
<reference evidence="2" key="1">
    <citation type="submission" date="2020-11" db="EMBL/GenBank/DDBJ databases">
        <title>Complete genome sequence of a novel pathogenic Methylobacterium strain isolated from rice in Vietnam.</title>
        <authorList>
            <person name="Lai K."/>
            <person name="Okazaki S."/>
            <person name="Higashi K."/>
            <person name="Mori H."/>
            <person name="Toyoda A."/>
            <person name="Kurokawa K."/>
        </authorList>
    </citation>
    <scope>NUCLEOTIDE SEQUENCE</scope>
    <source>
        <strain evidence="2">VL1</strain>
    </source>
</reference>
<accession>A0A8H8WSQ8</accession>
<dbReference type="Pfam" id="PF14301">
    <property type="entry name" value="DUF4376"/>
    <property type="match status" value="1"/>
</dbReference>